<feature type="transmembrane region" description="Helical" evidence="5">
    <location>
        <begin position="132"/>
        <end position="154"/>
    </location>
</feature>
<comment type="subcellular location">
    <subcellularLocation>
        <location evidence="1">Membrane</location>
        <topology evidence="1">Multi-pass membrane protein</topology>
    </subcellularLocation>
</comment>
<feature type="transmembrane region" description="Helical" evidence="5">
    <location>
        <begin position="240"/>
        <end position="258"/>
    </location>
</feature>
<evidence type="ECO:0000256" key="2">
    <source>
        <dbReference type="ARBA" id="ARBA00022692"/>
    </source>
</evidence>
<keyword evidence="2 5" id="KW-0812">Transmembrane</keyword>
<dbReference type="GO" id="GO:0016020">
    <property type="term" value="C:membrane"/>
    <property type="evidence" value="ECO:0007669"/>
    <property type="project" value="UniProtKB-SubCell"/>
</dbReference>
<comment type="caution">
    <text evidence="6">The sequence shown here is derived from an EMBL/GenBank/DDBJ whole genome shotgun (WGS) entry which is preliminary data.</text>
</comment>
<dbReference type="SUPFAM" id="SSF103473">
    <property type="entry name" value="MFS general substrate transporter"/>
    <property type="match status" value="1"/>
</dbReference>
<dbReference type="InterPro" id="IPR051788">
    <property type="entry name" value="MFS_Transporter"/>
</dbReference>
<dbReference type="EMBL" id="JAEDAO010000001">
    <property type="protein sequence ID" value="MBK0391857.1"/>
    <property type="molecule type" value="Genomic_DNA"/>
</dbReference>
<organism evidence="6 7">
    <name type="scientific">Ramlibacter algicola</name>
    <dbReference type="NCBI Taxonomy" id="2795217"/>
    <lineage>
        <taxon>Bacteria</taxon>
        <taxon>Pseudomonadati</taxon>
        <taxon>Pseudomonadota</taxon>
        <taxon>Betaproteobacteria</taxon>
        <taxon>Burkholderiales</taxon>
        <taxon>Comamonadaceae</taxon>
        <taxon>Ramlibacter</taxon>
    </lineage>
</organism>
<keyword evidence="3 5" id="KW-1133">Transmembrane helix</keyword>
<dbReference type="GO" id="GO:0022857">
    <property type="term" value="F:transmembrane transporter activity"/>
    <property type="evidence" value="ECO:0007669"/>
    <property type="project" value="InterPro"/>
</dbReference>
<dbReference type="Proteomes" id="UP000617041">
    <property type="component" value="Unassembled WGS sequence"/>
</dbReference>
<dbReference type="PANTHER" id="PTHR23514">
    <property type="entry name" value="BYPASS OF STOP CODON PROTEIN 6"/>
    <property type="match status" value="1"/>
</dbReference>
<keyword evidence="4 5" id="KW-0472">Membrane</keyword>
<feature type="transmembrane region" description="Helical" evidence="5">
    <location>
        <begin position="212"/>
        <end position="228"/>
    </location>
</feature>
<dbReference type="InterPro" id="IPR036259">
    <property type="entry name" value="MFS_trans_sf"/>
</dbReference>
<feature type="transmembrane region" description="Helical" evidence="5">
    <location>
        <begin position="14"/>
        <end position="33"/>
    </location>
</feature>
<feature type="transmembrane region" description="Helical" evidence="5">
    <location>
        <begin position="264"/>
        <end position="286"/>
    </location>
</feature>
<evidence type="ECO:0000256" key="4">
    <source>
        <dbReference type="ARBA" id="ARBA00023136"/>
    </source>
</evidence>
<dbReference type="InterPro" id="IPR011701">
    <property type="entry name" value="MFS"/>
</dbReference>
<feature type="transmembrane region" description="Helical" evidence="5">
    <location>
        <begin position="298"/>
        <end position="319"/>
    </location>
</feature>
<dbReference type="Pfam" id="PF07690">
    <property type="entry name" value="MFS_1"/>
    <property type="match status" value="1"/>
</dbReference>
<accession>A0A934Q050</accession>
<sequence length="349" mass="34806">MPSLKTHYALGEQAIAIALLASGAGSVGALLQAGRVLARHAPGRVVPLVAVLCACAIGNLLTPAAYGVLLVLMLAYGAAAALFDVAINDEATSIERLAGRPLMSGFHGMFSLGGMVGAGAWSALAATGVEPAAHLAGSAIVLVALSLLASRAMLREARDAGAERVPLSLPRGPLLLLGLMAGMGLVAEGAMYDWSVLYLRQELGTRTDVASLGYACFSGAMAAGRFGGDWVRARVAPVPLLRASGLLGAAGMAMALAIPHPAAALAGFALVGLGFANIVPVLFSAAGQLPGIAAAHGIAAVSSVGYTGLMAGPPVIGFIAEAHSLTVGMGVVIVFAAVVAACARRAFAR</sequence>
<name>A0A934Q050_9BURK</name>
<evidence type="ECO:0000256" key="3">
    <source>
        <dbReference type="ARBA" id="ARBA00022989"/>
    </source>
</evidence>
<feature type="transmembrane region" description="Helical" evidence="5">
    <location>
        <begin position="174"/>
        <end position="192"/>
    </location>
</feature>
<keyword evidence="7" id="KW-1185">Reference proteome</keyword>
<dbReference type="Gene3D" id="1.20.1250.20">
    <property type="entry name" value="MFS general substrate transporter like domains"/>
    <property type="match status" value="1"/>
</dbReference>
<reference evidence="6" key="1">
    <citation type="submission" date="2020-12" db="EMBL/GenBank/DDBJ databases">
        <title>Ramlibacter sp. nov., isolated from a freshwater alga, Cryptomonas.</title>
        <authorList>
            <person name="Kim H.M."/>
            <person name="Jeon C.O."/>
        </authorList>
    </citation>
    <scope>NUCLEOTIDE SEQUENCE</scope>
    <source>
        <strain evidence="6">CrO1</strain>
    </source>
</reference>
<feature type="transmembrane region" description="Helical" evidence="5">
    <location>
        <begin position="325"/>
        <end position="343"/>
    </location>
</feature>
<feature type="transmembrane region" description="Helical" evidence="5">
    <location>
        <begin position="68"/>
        <end position="87"/>
    </location>
</feature>
<evidence type="ECO:0000313" key="6">
    <source>
        <dbReference type="EMBL" id="MBK0391857.1"/>
    </source>
</evidence>
<evidence type="ECO:0000313" key="7">
    <source>
        <dbReference type="Proteomes" id="UP000617041"/>
    </source>
</evidence>
<feature type="transmembrane region" description="Helical" evidence="5">
    <location>
        <begin position="108"/>
        <end position="126"/>
    </location>
</feature>
<feature type="transmembrane region" description="Helical" evidence="5">
    <location>
        <begin position="45"/>
        <end position="62"/>
    </location>
</feature>
<dbReference type="AlphaFoldDB" id="A0A934Q050"/>
<dbReference type="CDD" id="cd17393">
    <property type="entry name" value="MFS_MosC_like"/>
    <property type="match status" value="1"/>
</dbReference>
<proteinExistence type="predicted"/>
<gene>
    <name evidence="6" type="ORF">I8E28_04590</name>
</gene>
<dbReference type="PANTHER" id="PTHR23514:SF13">
    <property type="entry name" value="INNER MEMBRANE PROTEIN YBJJ"/>
    <property type="match status" value="1"/>
</dbReference>
<protein>
    <submittedName>
        <fullName evidence="6">MFS transporter</fullName>
    </submittedName>
</protein>
<evidence type="ECO:0000256" key="5">
    <source>
        <dbReference type="SAM" id="Phobius"/>
    </source>
</evidence>
<evidence type="ECO:0000256" key="1">
    <source>
        <dbReference type="ARBA" id="ARBA00004141"/>
    </source>
</evidence>